<feature type="region of interest" description="Disordered" evidence="2">
    <location>
        <begin position="151"/>
        <end position="199"/>
    </location>
</feature>
<dbReference type="GO" id="GO:0008270">
    <property type="term" value="F:zinc ion binding"/>
    <property type="evidence" value="ECO:0007669"/>
    <property type="project" value="UniProtKB-KW"/>
</dbReference>
<name>A0AAQ3UIE1_PASNO</name>
<feature type="compositionally biased region" description="Basic and acidic residues" evidence="2">
    <location>
        <begin position="177"/>
        <end position="186"/>
    </location>
</feature>
<dbReference type="InterPro" id="IPR001878">
    <property type="entry name" value="Znf_CCHC"/>
</dbReference>
<evidence type="ECO:0000259" key="3">
    <source>
        <dbReference type="PROSITE" id="PS50158"/>
    </source>
</evidence>
<protein>
    <recommendedName>
        <fullName evidence="3">CCHC-type domain-containing protein</fullName>
    </recommendedName>
</protein>
<dbReference type="GO" id="GO:0003676">
    <property type="term" value="F:nucleic acid binding"/>
    <property type="evidence" value="ECO:0007669"/>
    <property type="project" value="InterPro"/>
</dbReference>
<evidence type="ECO:0000256" key="1">
    <source>
        <dbReference type="PROSITE-ProRule" id="PRU00047"/>
    </source>
</evidence>
<dbReference type="PROSITE" id="PS50158">
    <property type="entry name" value="ZF_CCHC"/>
    <property type="match status" value="1"/>
</dbReference>
<accession>A0AAQ3UIE1</accession>
<sequence length="199" mass="22296">MEILGGKFDSLMRRLEKMESGRAEEVKSTEAMMTCEECGDYGHSKQSCPKEAKALDYTRKEAWIAPSNYRQNRQQFTAGSAIQDAIPLRIQLKDFMEEQAKINKDAHSKFKAMDKVLENIDGKITTVGSSNQQLMGMMKILENQVSQLAEHLPSKNEGKLPGQPQSKESLKAVTTRSGRETRDPELTPRLASTVEADSK</sequence>
<dbReference type="AlphaFoldDB" id="A0AAQ3UIE1"/>
<keyword evidence="1" id="KW-0479">Metal-binding</keyword>
<dbReference type="EMBL" id="CP144753">
    <property type="protein sequence ID" value="WVZ92849.1"/>
    <property type="molecule type" value="Genomic_DNA"/>
</dbReference>
<organism evidence="4 5">
    <name type="scientific">Paspalum notatum var. saurae</name>
    <dbReference type="NCBI Taxonomy" id="547442"/>
    <lineage>
        <taxon>Eukaryota</taxon>
        <taxon>Viridiplantae</taxon>
        <taxon>Streptophyta</taxon>
        <taxon>Embryophyta</taxon>
        <taxon>Tracheophyta</taxon>
        <taxon>Spermatophyta</taxon>
        <taxon>Magnoliopsida</taxon>
        <taxon>Liliopsida</taxon>
        <taxon>Poales</taxon>
        <taxon>Poaceae</taxon>
        <taxon>PACMAD clade</taxon>
        <taxon>Panicoideae</taxon>
        <taxon>Andropogonodae</taxon>
        <taxon>Paspaleae</taxon>
        <taxon>Paspalinae</taxon>
        <taxon>Paspalum</taxon>
    </lineage>
</organism>
<reference evidence="4 5" key="1">
    <citation type="submission" date="2024-02" db="EMBL/GenBank/DDBJ databases">
        <title>High-quality chromosome-scale genome assembly of Pensacola bahiagrass (Paspalum notatum Flugge var. saurae).</title>
        <authorList>
            <person name="Vega J.M."/>
            <person name="Podio M."/>
            <person name="Orjuela J."/>
            <person name="Siena L.A."/>
            <person name="Pessino S.C."/>
            <person name="Combes M.C."/>
            <person name="Mariac C."/>
            <person name="Albertini E."/>
            <person name="Pupilli F."/>
            <person name="Ortiz J.P.A."/>
            <person name="Leblanc O."/>
        </authorList>
    </citation>
    <scope>NUCLEOTIDE SEQUENCE [LARGE SCALE GENOMIC DNA]</scope>
    <source>
        <strain evidence="4">R1</strain>
        <tissue evidence="4">Leaf</tissue>
    </source>
</reference>
<dbReference type="Proteomes" id="UP001341281">
    <property type="component" value="Chromosome 09"/>
</dbReference>
<keyword evidence="1" id="KW-0862">Zinc</keyword>
<gene>
    <name evidence="4" type="ORF">U9M48_038885</name>
</gene>
<proteinExistence type="predicted"/>
<keyword evidence="1" id="KW-0863">Zinc-finger</keyword>
<feature type="compositionally biased region" description="Polar residues" evidence="2">
    <location>
        <begin position="163"/>
        <end position="176"/>
    </location>
</feature>
<keyword evidence="5" id="KW-1185">Reference proteome</keyword>
<evidence type="ECO:0000313" key="4">
    <source>
        <dbReference type="EMBL" id="WVZ92849.1"/>
    </source>
</evidence>
<evidence type="ECO:0000256" key="2">
    <source>
        <dbReference type="SAM" id="MobiDB-lite"/>
    </source>
</evidence>
<feature type="domain" description="CCHC-type" evidence="3">
    <location>
        <begin position="35"/>
        <end position="50"/>
    </location>
</feature>
<evidence type="ECO:0000313" key="5">
    <source>
        <dbReference type="Proteomes" id="UP001341281"/>
    </source>
</evidence>